<feature type="domain" description="Leucine-rich repeat-containing N-terminal plant-type" evidence="9">
    <location>
        <begin position="38"/>
        <end position="77"/>
    </location>
</feature>
<evidence type="ECO:0000256" key="6">
    <source>
        <dbReference type="ARBA" id="ARBA00022989"/>
    </source>
</evidence>
<dbReference type="InterPro" id="IPR032675">
    <property type="entry name" value="LRR_dom_sf"/>
</dbReference>
<evidence type="ECO:0000256" key="2">
    <source>
        <dbReference type="ARBA" id="ARBA00022614"/>
    </source>
</evidence>
<evidence type="ECO:0000256" key="4">
    <source>
        <dbReference type="ARBA" id="ARBA00022729"/>
    </source>
</evidence>
<dbReference type="PANTHER" id="PTHR48060">
    <property type="entry name" value="DNA DAMAGE-REPAIR/TOLERATION PROTEIN DRT100"/>
    <property type="match status" value="1"/>
</dbReference>
<evidence type="ECO:0000313" key="11">
    <source>
        <dbReference type="Proteomes" id="UP000823388"/>
    </source>
</evidence>
<name>A0A8T0V4F9_PANVG</name>
<dbReference type="SUPFAM" id="SSF52058">
    <property type="entry name" value="L domain-like"/>
    <property type="match status" value="1"/>
</dbReference>
<reference evidence="10" key="1">
    <citation type="submission" date="2020-05" db="EMBL/GenBank/DDBJ databases">
        <title>WGS assembly of Panicum virgatum.</title>
        <authorList>
            <person name="Lovell J.T."/>
            <person name="Jenkins J."/>
            <person name="Shu S."/>
            <person name="Juenger T.E."/>
            <person name="Schmutz J."/>
        </authorList>
    </citation>
    <scope>NUCLEOTIDE SEQUENCE</scope>
    <source>
        <strain evidence="10">AP13</strain>
    </source>
</reference>
<feature type="chain" id="PRO_5035841880" description="Leucine-rich repeat-containing N-terminal plant-type domain-containing protein" evidence="8">
    <location>
        <begin position="28"/>
        <end position="174"/>
    </location>
</feature>
<evidence type="ECO:0000256" key="3">
    <source>
        <dbReference type="ARBA" id="ARBA00022692"/>
    </source>
</evidence>
<feature type="signal peptide" evidence="8">
    <location>
        <begin position="1"/>
        <end position="27"/>
    </location>
</feature>
<dbReference type="PANTHER" id="PTHR48060:SF21">
    <property type="entry name" value="L DOMAIN-LIKE PROTEIN"/>
    <property type="match status" value="1"/>
</dbReference>
<keyword evidence="11" id="KW-1185">Reference proteome</keyword>
<keyword evidence="6" id="KW-1133">Transmembrane helix</keyword>
<dbReference type="Proteomes" id="UP000823388">
    <property type="component" value="Chromosome 3K"/>
</dbReference>
<dbReference type="InterPro" id="IPR053211">
    <property type="entry name" value="DNA_repair-toleration"/>
</dbReference>
<dbReference type="Pfam" id="PF08263">
    <property type="entry name" value="LRRNT_2"/>
    <property type="match status" value="1"/>
</dbReference>
<evidence type="ECO:0000256" key="1">
    <source>
        <dbReference type="ARBA" id="ARBA00004167"/>
    </source>
</evidence>
<keyword evidence="5" id="KW-0677">Repeat</keyword>
<dbReference type="FunFam" id="3.80.10.10:FF:000129">
    <property type="entry name" value="Leucine-rich repeat receptor-like kinase"/>
    <property type="match status" value="1"/>
</dbReference>
<sequence>MSSHAICIMFSLHIILILLSGACKAAAAPNINQTTDTEDQEALLCIKSHLSTSKPAGALTTWGNSSLHFCRWQGVVCRYRWRHGLMAPRVTTLRLEEEGLAGKIPPCISNLTNLEHIHLPVNELSGSVPPELGQLRRLVYVNLSFNALSSMIPAELASCSRLSPPNLRHEEKQS</sequence>
<dbReference type="InterPro" id="IPR001611">
    <property type="entry name" value="Leu-rich_rpt"/>
</dbReference>
<organism evidence="10 11">
    <name type="scientific">Panicum virgatum</name>
    <name type="common">Blackwell switchgrass</name>
    <dbReference type="NCBI Taxonomy" id="38727"/>
    <lineage>
        <taxon>Eukaryota</taxon>
        <taxon>Viridiplantae</taxon>
        <taxon>Streptophyta</taxon>
        <taxon>Embryophyta</taxon>
        <taxon>Tracheophyta</taxon>
        <taxon>Spermatophyta</taxon>
        <taxon>Magnoliopsida</taxon>
        <taxon>Liliopsida</taxon>
        <taxon>Poales</taxon>
        <taxon>Poaceae</taxon>
        <taxon>PACMAD clade</taxon>
        <taxon>Panicoideae</taxon>
        <taxon>Panicodae</taxon>
        <taxon>Paniceae</taxon>
        <taxon>Panicinae</taxon>
        <taxon>Panicum</taxon>
        <taxon>Panicum sect. Hiantes</taxon>
    </lineage>
</organism>
<evidence type="ECO:0000313" key="10">
    <source>
        <dbReference type="EMBL" id="KAG2629105.1"/>
    </source>
</evidence>
<dbReference type="InterPro" id="IPR013210">
    <property type="entry name" value="LRR_N_plant-typ"/>
</dbReference>
<comment type="caution">
    <text evidence="10">The sequence shown here is derived from an EMBL/GenBank/DDBJ whole genome shotgun (WGS) entry which is preliminary data.</text>
</comment>
<evidence type="ECO:0000256" key="5">
    <source>
        <dbReference type="ARBA" id="ARBA00022737"/>
    </source>
</evidence>
<accession>A0A8T0V4F9</accession>
<dbReference type="GO" id="GO:0016020">
    <property type="term" value="C:membrane"/>
    <property type="evidence" value="ECO:0007669"/>
    <property type="project" value="UniProtKB-SubCell"/>
</dbReference>
<keyword evidence="3" id="KW-0812">Transmembrane</keyword>
<gene>
    <name evidence="10" type="ORF">PVAP13_3KG411709</name>
</gene>
<evidence type="ECO:0000256" key="8">
    <source>
        <dbReference type="SAM" id="SignalP"/>
    </source>
</evidence>
<protein>
    <recommendedName>
        <fullName evidence="9">Leucine-rich repeat-containing N-terminal plant-type domain-containing protein</fullName>
    </recommendedName>
</protein>
<evidence type="ECO:0000256" key="7">
    <source>
        <dbReference type="ARBA" id="ARBA00023136"/>
    </source>
</evidence>
<dbReference type="Pfam" id="PF00560">
    <property type="entry name" value="LRR_1"/>
    <property type="match status" value="2"/>
</dbReference>
<dbReference type="AlphaFoldDB" id="A0A8T0V4F9"/>
<dbReference type="Gene3D" id="3.80.10.10">
    <property type="entry name" value="Ribonuclease Inhibitor"/>
    <property type="match status" value="1"/>
</dbReference>
<keyword evidence="7" id="KW-0472">Membrane</keyword>
<keyword evidence="2" id="KW-0433">Leucine-rich repeat</keyword>
<evidence type="ECO:0000259" key="9">
    <source>
        <dbReference type="Pfam" id="PF08263"/>
    </source>
</evidence>
<proteinExistence type="predicted"/>
<keyword evidence="4 8" id="KW-0732">Signal</keyword>
<dbReference type="EMBL" id="CM029041">
    <property type="protein sequence ID" value="KAG2629105.1"/>
    <property type="molecule type" value="Genomic_DNA"/>
</dbReference>
<comment type="subcellular location">
    <subcellularLocation>
        <location evidence="1">Membrane</location>
        <topology evidence="1">Single-pass membrane protein</topology>
    </subcellularLocation>
</comment>